<dbReference type="HOGENOM" id="CLU_2591947_0_0_1"/>
<dbReference type="GeneID" id="191180"/>
<name>Q23341_CAEEL</name>
<organism evidence="2 3">
    <name type="scientific">Caenorhabditis elegans</name>
    <dbReference type="NCBI Taxonomy" id="6239"/>
    <lineage>
        <taxon>Eukaryota</taxon>
        <taxon>Metazoa</taxon>
        <taxon>Ecdysozoa</taxon>
        <taxon>Nematoda</taxon>
        <taxon>Chromadorea</taxon>
        <taxon>Rhabditida</taxon>
        <taxon>Rhabditina</taxon>
        <taxon>Rhabditomorpha</taxon>
        <taxon>Rhabditoidea</taxon>
        <taxon>Rhabditidae</taxon>
        <taxon>Peloderinae</taxon>
        <taxon>Caenorhabditis</taxon>
    </lineage>
</organism>
<evidence type="ECO:0000313" key="2">
    <source>
        <dbReference type="EMBL" id="CCD66630.1"/>
    </source>
</evidence>
<dbReference type="WormBase" id="ZC477.4">
    <property type="protein sequence ID" value="CE05060"/>
    <property type="gene ID" value="WBGene00022619"/>
</dbReference>
<dbReference type="EMBL" id="BX284604">
    <property type="protein sequence ID" value="CCD66630.1"/>
    <property type="molecule type" value="Genomic_DNA"/>
</dbReference>
<dbReference type="PaxDb" id="6239-ZC477.4"/>
<sequence length="80" mass="8482">MSLCSPLKILPGASSSSSSSTASSQIRPPSLSLSASLSEELRVEECGSPRVGAKESSFYCTEQPAQSSYSREDKLCLLLH</sequence>
<dbReference type="AlphaFoldDB" id="Q23341"/>
<dbReference type="Proteomes" id="UP000001940">
    <property type="component" value="Chromosome IV"/>
</dbReference>
<dbReference type="PIR" id="T27603">
    <property type="entry name" value="T27603"/>
</dbReference>
<feature type="region of interest" description="Disordered" evidence="1">
    <location>
        <begin position="1"/>
        <end position="31"/>
    </location>
</feature>
<dbReference type="KEGG" id="cel:CELE_ZC477.4"/>
<protein>
    <submittedName>
        <fullName evidence="2">Secreted protein</fullName>
    </submittedName>
</protein>
<evidence type="ECO:0000256" key="1">
    <source>
        <dbReference type="SAM" id="MobiDB-lite"/>
    </source>
</evidence>
<feature type="compositionally biased region" description="Low complexity" evidence="1">
    <location>
        <begin position="13"/>
        <end position="31"/>
    </location>
</feature>
<evidence type="ECO:0000313" key="3">
    <source>
        <dbReference type="Proteomes" id="UP000001940"/>
    </source>
</evidence>
<dbReference type="UCSC" id="ZC477.4">
    <property type="organism name" value="c. elegans"/>
</dbReference>
<reference evidence="2 3" key="1">
    <citation type="journal article" date="1998" name="Science">
        <title>Genome sequence of the nematode C. elegans: a platform for investigating biology.</title>
        <authorList>
            <consortium name="The C. elegans sequencing consortium"/>
            <person name="Sulson J.E."/>
            <person name="Waterston R."/>
        </authorList>
    </citation>
    <scope>NUCLEOTIDE SEQUENCE [LARGE SCALE GENOMIC DNA]</scope>
    <source>
        <strain evidence="2 3">Bristol N2</strain>
    </source>
</reference>
<dbReference type="RefSeq" id="NP_501106.1">
    <property type="nucleotide sequence ID" value="NM_068705.1"/>
</dbReference>
<evidence type="ECO:0000313" key="4">
    <source>
        <dbReference type="WormBase" id="ZC477.4"/>
    </source>
</evidence>
<keyword evidence="3" id="KW-1185">Reference proteome</keyword>
<dbReference type="Bgee" id="WBGene00022619">
    <property type="expression patterns" value="Expressed in anatomical system and 1 other cell type or tissue"/>
</dbReference>
<gene>
    <name evidence="2" type="ORF">CELE_ZC477.4</name>
    <name evidence="2 4" type="ORF">ZC477.4</name>
</gene>
<proteinExistence type="predicted"/>
<accession>Q23341</accession>
<dbReference type="InParanoid" id="Q23341"/>
<dbReference type="CTD" id="191180"/>
<dbReference type="AGR" id="WB:WBGene00022619"/>